<evidence type="ECO:0000256" key="8">
    <source>
        <dbReference type="ARBA" id="ARBA00023033"/>
    </source>
</evidence>
<dbReference type="InterPro" id="IPR002401">
    <property type="entry name" value="Cyt_P450_E_grp-I"/>
</dbReference>
<proteinExistence type="inferred from homology"/>
<evidence type="ECO:0000313" key="11">
    <source>
        <dbReference type="EMBL" id="KAJ7639248.1"/>
    </source>
</evidence>
<dbReference type="Gene3D" id="1.10.630.10">
    <property type="entry name" value="Cytochrome P450"/>
    <property type="match status" value="1"/>
</dbReference>
<dbReference type="InterPro" id="IPR036396">
    <property type="entry name" value="Cyt_P450_sf"/>
</dbReference>
<keyword evidence="8 10" id="KW-0503">Monooxygenase</keyword>
<evidence type="ECO:0000256" key="1">
    <source>
        <dbReference type="ARBA" id="ARBA00001971"/>
    </source>
</evidence>
<evidence type="ECO:0000256" key="6">
    <source>
        <dbReference type="ARBA" id="ARBA00023002"/>
    </source>
</evidence>
<dbReference type="GO" id="GO:0004497">
    <property type="term" value="F:monooxygenase activity"/>
    <property type="evidence" value="ECO:0007669"/>
    <property type="project" value="UniProtKB-KW"/>
</dbReference>
<evidence type="ECO:0000256" key="3">
    <source>
        <dbReference type="ARBA" id="ARBA00010617"/>
    </source>
</evidence>
<evidence type="ECO:0000313" key="12">
    <source>
        <dbReference type="Proteomes" id="UP001221142"/>
    </source>
</evidence>
<dbReference type="GO" id="GO:0020037">
    <property type="term" value="F:heme binding"/>
    <property type="evidence" value="ECO:0007669"/>
    <property type="project" value="InterPro"/>
</dbReference>
<dbReference type="Pfam" id="PF00067">
    <property type="entry name" value="p450"/>
    <property type="match status" value="1"/>
</dbReference>
<evidence type="ECO:0000256" key="10">
    <source>
        <dbReference type="RuleBase" id="RU000461"/>
    </source>
</evidence>
<dbReference type="PROSITE" id="PS00086">
    <property type="entry name" value="CYTOCHROME_P450"/>
    <property type="match status" value="1"/>
</dbReference>
<dbReference type="GO" id="GO:0016705">
    <property type="term" value="F:oxidoreductase activity, acting on paired donors, with incorporation or reduction of molecular oxygen"/>
    <property type="evidence" value="ECO:0007669"/>
    <property type="project" value="InterPro"/>
</dbReference>
<dbReference type="Proteomes" id="UP001221142">
    <property type="component" value="Unassembled WGS sequence"/>
</dbReference>
<dbReference type="PANTHER" id="PTHR46300:SF7">
    <property type="entry name" value="P450, PUTATIVE (EUROFUNG)-RELATED"/>
    <property type="match status" value="1"/>
</dbReference>
<dbReference type="PRINTS" id="PR00385">
    <property type="entry name" value="P450"/>
</dbReference>
<comment type="similarity">
    <text evidence="3 10">Belongs to the cytochrome P450 family.</text>
</comment>
<protein>
    <submittedName>
        <fullName evidence="11">Cytochrome P450</fullName>
    </submittedName>
</protein>
<sequence>MQAEVFVALALGATALAAAFWFARVKKKSIAPFPPGPKGTFLLGNALDLPPSKPWITFAEWATTYGPIVHLSVFGKHIIVLNDLKYATDMLDKKSRIYSNRPRLVMGGELVGYDQSPGLIQFGKKWSEQRRMMAQVLGTRSKVETTCGPPLETAIHSFLHDILQTPNMWREHGFRFAGAIVLNVTFGYQLKDENDPLLKLIDVAMKQFSELTGVNAFAVDTFPFLRYVPEWFPGAGWKKKIIPYRAALQASLDTPLDWVKKQIEMGKSMPSMVSDLLSCHEYTAEEEDVLKLAASGVWGGGSETTAAVIETFFLAMVLHPDAQRKAQMELNNVLGPSTAPRSADRARLPFVEALILEVFRKYTMVPLGLPHAAAEDDVHNGYFIPKDTIIMANTWLFFRDPKIYSDPEAFRPERFIKTATHAKEMDPKDILFGYGRRACPGSHLADMAVWLVCASILTFFDISAPIEEGIPVLPSGEFLDGAISRPEEFKCVVTARKGVAEVIRRLVD</sequence>
<dbReference type="InterPro" id="IPR001128">
    <property type="entry name" value="Cyt_P450"/>
</dbReference>
<reference evidence="11" key="1">
    <citation type="submission" date="2023-03" db="EMBL/GenBank/DDBJ databases">
        <title>Massive genome expansion in bonnet fungi (Mycena s.s.) driven by repeated elements and novel gene families across ecological guilds.</title>
        <authorList>
            <consortium name="Lawrence Berkeley National Laboratory"/>
            <person name="Harder C.B."/>
            <person name="Miyauchi S."/>
            <person name="Viragh M."/>
            <person name="Kuo A."/>
            <person name="Thoen E."/>
            <person name="Andreopoulos B."/>
            <person name="Lu D."/>
            <person name="Skrede I."/>
            <person name="Drula E."/>
            <person name="Henrissat B."/>
            <person name="Morin E."/>
            <person name="Kohler A."/>
            <person name="Barry K."/>
            <person name="LaButti K."/>
            <person name="Morin E."/>
            <person name="Salamov A."/>
            <person name="Lipzen A."/>
            <person name="Mereny Z."/>
            <person name="Hegedus B."/>
            <person name="Baldrian P."/>
            <person name="Stursova M."/>
            <person name="Weitz H."/>
            <person name="Taylor A."/>
            <person name="Grigoriev I.V."/>
            <person name="Nagy L.G."/>
            <person name="Martin F."/>
            <person name="Kauserud H."/>
        </authorList>
    </citation>
    <scope>NUCLEOTIDE SEQUENCE</scope>
    <source>
        <strain evidence="11">9284</strain>
    </source>
</reference>
<evidence type="ECO:0000256" key="4">
    <source>
        <dbReference type="ARBA" id="ARBA00022617"/>
    </source>
</evidence>
<dbReference type="EMBL" id="JARKIF010000005">
    <property type="protein sequence ID" value="KAJ7639248.1"/>
    <property type="molecule type" value="Genomic_DNA"/>
</dbReference>
<dbReference type="AlphaFoldDB" id="A0AAD7C5F2"/>
<organism evidence="11 12">
    <name type="scientific">Roridomyces roridus</name>
    <dbReference type="NCBI Taxonomy" id="1738132"/>
    <lineage>
        <taxon>Eukaryota</taxon>
        <taxon>Fungi</taxon>
        <taxon>Dikarya</taxon>
        <taxon>Basidiomycota</taxon>
        <taxon>Agaricomycotina</taxon>
        <taxon>Agaricomycetes</taxon>
        <taxon>Agaricomycetidae</taxon>
        <taxon>Agaricales</taxon>
        <taxon>Marasmiineae</taxon>
        <taxon>Mycenaceae</taxon>
        <taxon>Roridomyces</taxon>
    </lineage>
</organism>
<evidence type="ECO:0000256" key="7">
    <source>
        <dbReference type="ARBA" id="ARBA00023004"/>
    </source>
</evidence>
<dbReference type="InterPro" id="IPR050364">
    <property type="entry name" value="Cytochrome_P450_fung"/>
</dbReference>
<evidence type="ECO:0000256" key="5">
    <source>
        <dbReference type="ARBA" id="ARBA00022723"/>
    </source>
</evidence>
<comment type="caution">
    <text evidence="11">The sequence shown here is derived from an EMBL/GenBank/DDBJ whole genome shotgun (WGS) entry which is preliminary data.</text>
</comment>
<comment type="pathway">
    <text evidence="2">Secondary metabolite biosynthesis.</text>
</comment>
<dbReference type="PRINTS" id="PR00463">
    <property type="entry name" value="EP450I"/>
</dbReference>
<name>A0AAD7C5F2_9AGAR</name>
<keyword evidence="5 9" id="KW-0479">Metal-binding</keyword>
<feature type="binding site" description="axial binding residue" evidence="9">
    <location>
        <position position="439"/>
    </location>
    <ligand>
        <name>heme</name>
        <dbReference type="ChEBI" id="CHEBI:30413"/>
    </ligand>
    <ligandPart>
        <name>Fe</name>
        <dbReference type="ChEBI" id="CHEBI:18248"/>
    </ligandPart>
</feature>
<dbReference type="PANTHER" id="PTHR46300">
    <property type="entry name" value="P450, PUTATIVE (EUROFUNG)-RELATED-RELATED"/>
    <property type="match status" value="1"/>
</dbReference>
<dbReference type="CDD" id="cd11065">
    <property type="entry name" value="CYP64-like"/>
    <property type="match status" value="1"/>
</dbReference>
<evidence type="ECO:0000256" key="9">
    <source>
        <dbReference type="PIRSR" id="PIRSR602401-1"/>
    </source>
</evidence>
<keyword evidence="12" id="KW-1185">Reference proteome</keyword>
<dbReference type="GO" id="GO:0005506">
    <property type="term" value="F:iron ion binding"/>
    <property type="evidence" value="ECO:0007669"/>
    <property type="project" value="InterPro"/>
</dbReference>
<dbReference type="InterPro" id="IPR017972">
    <property type="entry name" value="Cyt_P450_CS"/>
</dbReference>
<keyword evidence="6 10" id="KW-0560">Oxidoreductase</keyword>
<keyword evidence="7 9" id="KW-0408">Iron</keyword>
<comment type="cofactor">
    <cofactor evidence="1 9">
        <name>heme</name>
        <dbReference type="ChEBI" id="CHEBI:30413"/>
    </cofactor>
</comment>
<gene>
    <name evidence="11" type="ORF">FB45DRAFT_988962</name>
</gene>
<keyword evidence="4 9" id="KW-0349">Heme</keyword>
<accession>A0AAD7C5F2</accession>
<evidence type="ECO:0000256" key="2">
    <source>
        <dbReference type="ARBA" id="ARBA00005179"/>
    </source>
</evidence>
<dbReference type="SUPFAM" id="SSF48264">
    <property type="entry name" value="Cytochrome P450"/>
    <property type="match status" value="1"/>
</dbReference>